<dbReference type="STRING" id="877500.GCA_000935065_00531"/>
<dbReference type="RefSeq" id="WP_129081822.1">
    <property type="nucleotide sequence ID" value="NZ_CP041070.1"/>
</dbReference>
<evidence type="ECO:0000313" key="3">
    <source>
        <dbReference type="EMBL" id="RXJ63298.1"/>
    </source>
</evidence>
<keyword evidence="4" id="KW-1185">Reference proteome</keyword>
<evidence type="ECO:0000313" key="4">
    <source>
        <dbReference type="Proteomes" id="UP000290191"/>
    </source>
</evidence>
<dbReference type="Gene3D" id="1.10.8.350">
    <property type="entry name" value="Bacterial muramidase"/>
    <property type="match status" value="1"/>
</dbReference>
<dbReference type="SUPFAM" id="SSF53955">
    <property type="entry name" value="Lysozyme-like"/>
    <property type="match status" value="1"/>
</dbReference>
<dbReference type="Proteomes" id="UP000290191">
    <property type="component" value="Unassembled WGS sequence"/>
</dbReference>
<evidence type="ECO:0000259" key="2">
    <source>
        <dbReference type="Pfam" id="PF13406"/>
    </source>
</evidence>
<dbReference type="FunFam" id="1.10.8.350:FF:000001">
    <property type="entry name" value="Lytic murein transglycosylase B"/>
    <property type="match status" value="1"/>
</dbReference>
<dbReference type="PANTHER" id="PTHR30163">
    <property type="entry name" value="MEMBRANE-BOUND LYTIC MUREIN TRANSGLYCOSYLASE B"/>
    <property type="match status" value="1"/>
</dbReference>
<accession>A0A4V1LQ33</accession>
<dbReference type="InterPro" id="IPR011757">
    <property type="entry name" value="Lytic_transglycosylase_MltB"/>
</dbReference>
<comment type="caution">
    <text evidence="3">The sequence shown here is derived from an EMBL/GenBank/DDBJ whole genome shotgun (WGS) entry which is preliminary data.</text>
</comment>
<dbReference type="Gene3D" id="1.10.530.10">
    <property type="match status" value="1"/>
</dbReference>
<dbReference type="InterPro" id="IPR023346">
    <property type="entry name" value="Lysozyme-like_dom_sf"/>
</dbReference>
<gene>
    <name evidence="3" type="primary">mltB</name>
    <name evidence="3" type="ORF">CRV06_06375</name>
</gene>
<dbReference type="InterPro" id="IPR031304">
    <property type="entry name" value="SLT_2"/>
</dbReference>
<dbReference type="InterPro" id="IPR043426">
    <property type="entry name" value="MltB-like"/>
</dbReference>
<dbReference type="EMBL" id="PDKO01000004">
    <property type="protein sequence ID" value="RXJ63298.1"/>
    <property type="molecule type" value="Genomic_DNA"/>
</dbReference>
<dbReference type="NCBIfam" id="TIGR02282">
    <property type="entry name" value="MltB"/>
    <property type="match status" value="1"/>
</dbReference>
<dbReference type="OrthoDB" id="9772911at2"/>
<feature type="domain" description="Transglycosylase SLT" evidence="2">
    <location>
        <begin position="28"/>
        <end position="327"/>
    </location>
</feature>
<proteinExistence type="predicted"/>
<reference evidence="3 4" key="1">
    <citation type="submission" date="2017-10" db="EMBL/GenBank/DDBJ databases">
        <title>Genomics of the genus Arcobacter.</title>
        <authorList>
            <person name="Perez-Cataluna A."/>
            <person name="Figueras M.J."/>
        </authorList>
    </citation>
    <scope>NUCLEOTIDE SEQUENCE [LARGE SCALE GENOMIC DNA]</scope>
    <source>
        <strain evidence="3 4">DSM 24636</strain>
    </source>
</reference>
<organism evidence="3 4">
    <name type="scientific">Halarcobacter anaerophilus</name>
    <dbReference type="NCBI Taxonomy" id="877500"/>
    <lineage>
        <taxon>Bacteria</taxon>
        <taxon>Pseudomonadati</taxon>
        <taxon>Campylobacterota</taxon>
        <taxon>Epsilonproteobacteria</taxon>
        <taxon>Campylobacterales</taxon>
        <taxon>Arcobacteraceae</taxon>
        <taxon>Halarcobacter</taxon>
    </lineage>
</organism>
<name>A0A4V1LQ33_9BACT</name>
<dbReference type="Pfam" id="PF13406">
    <property type="entry name" value="SLT_2"/>
    <property type="match status" value="1"/>
</dbReference>
<dbReference type="GO" id="GO:0008933">
    <property type="term" value="F:peptidoglycan lytic transglycosylase activity"/>
    <property type="evidence" value="ECO:0007669"/>
    <property type="project" value="TreeGrafter"/>
</dbReference>
<dbReference type="CDD" id="cd13399">
    <property type="entry name" value="Slt35-like"/>
    <property type="match status" value="1"/>
</dbReference>
<feature type="active site" evidence="1">
    <location>
        <position position="134"/>
    </location>
</feature>
<dbReference type="GO" id="GO:0009253">
    <property type="term" value="P:peptidoglycan catabolic process"/>
    <property type="evidence" value="ECO:0007669"/>
    <property type="project" value="TreeGrafter"/>
</dbReference>
<dbReference type="AlphaFoldDB" id="A0A4V1LQ33"/>
<sequence>MYRKIFSIVILFFLPTLLFSENKNYYKNKEVKKFIKTLEKEHGFNKENLKKLFSKVEIQKSALKQYQPSKKRVKKVKKTERKAGSWDRYEKMFLSAKRVKKGVLFMKKYKKSLNKAYKIYGVLPEYITAIIGIETFYGKNTGRYPVFDTLTTLAFEKNRRNRFFKNELKEFLILSKKNKENPKAVFGSYAGAIGLAQFMPSNFKKLAVDFDNDGVIDLNNVVDAIGSVANYFKKAGWSKHIPVATRVSYIGKRFNRLKTGYQYKYKRSHLNGIKPKSGKFYYAKKVHLIKLDRKKYDELWYGTKNFYVITRYNRSNYYAMAIHKLAEKIKKRYKRLII</sequence>
<evidence type="ECO:0000256" key="1">
    <source>
        <dbReference type="PIRSR" id="PIRSR611757-1"/>
    </source>
</evidence>
<protein>
    <submittedName>
        <fullName evidence="3">Lytic murein transglycosylase B</fullName>
    </submittedName>
</protein>
<dbReference type="PANTHER" id="PTHR30163:SF9">
    <property type="entry name" value="MEMBRANE-BOUND LYTIC MUREIN TRANSGLYCOSYLASE B"/>
    <property type="match status" value="1"/>
</dbReference>